<evidence type="ECO:0000256" key="2">
    <source>
        <dbReference type="SAM" id="MobiDB-lite"/>
    </source>
</evidence>
<feature type="transmembrane region" description="Helical" evidence="3">
    <location>
        <begin position="632"/>
        <end position="650"/>
    </location>
</feature>
<dbReference type="PANTHER" id="PTHR10566:SF113">
    <property type="entry name" value="PROTEIN ACTIVITY OF BC1 COMPLEX KINASE 7, CHLOROPLASTIC"/>
    <property type="match status" value="1"/>
</dbReference>
<feature type="compositionally biased region" description="Low complexity" evidence="2">
    <location>
        <begin position="43"/>
        <end position="56"/>
    </location>
</feature>
<reference evidence="5 6" key="1">
    <citation type="submission" date="2023-07" db="EMBL/GenBank/DDBJ databases">
        <title>Comparative genomics of wheat-associated soil bacteria to identify genetic determinants of phenazine resistance.</title>
        <authorList>
            <person name="Mouncey N."/>
        </authorList>
    </citation>
    <scope>NUCLEOTIDE SEQUENCE [LARGE SCALE GENOMIC DNA]</scope>
    <source>
        <strain evidence="5 6">W4I9-1</strain>
    </source>
</reference>
<dbReference type="SUPFAM" id="SSF56112">
    <property type="entry name" value="Protein kinase-like (PK-like)"/>
    <property type="match status" value="1"/>
</dbReference>
<feature type="domain" description="ABC1 atypical kinase-like" evidence="4">
    <location>
        <begin position="180"/>
        <end position="447"/>
    </location>
</feature>
<feature type="compositionally biased region" description="Basic and acidic residues" evidence="2">
    <location>
        <begin position="30"/>
        <end position="42"/>
    </location>
</feature>
<comment type="similarity">
    <text evidence="1">Belongs to the protein kinase superfamily. ADCK protein kinase family.</text>
</comment>
<dbReference type="PANTHER" id="PTHR10566">
    <property type="entry name" value="CHAPERONE-ACTIVITY OF BC1 COMPLEX CABC1 -RELATED"/>
    <property type="match status" value="1"/>
</dbReference>
<evidence type="ECO:0000313" key="5">
    <source>
        <dbReference type="EMBL" id="MDQ0646583.1"/>
    </source>
</evidence>
<sequence length="654" mass="70867">MTDAEPGRAPRSLSEGAPAPETRPVPSRSLSEERSDEMKRESPASSSADGVSSRFARSTTGDGDDVSSPSVRSTTGGADGVSSRSTTDAARGPADQARYRRILGFASRQLIQLWWFELFLPRIGFGRISDRTRTHRLQMLARRFHALAVELGGLMIKVGQFLSSRLDVLPPEITDELAGLQDEVPAVPFAQIREIAEAELGAPLQQIYAWFDEVPVAAASLGQAHRARLSAADALDTGLGEVVVKVQRPGIDRVVATDLAALRRVGRWLSRVHAVSSRVDAPALVEEFAHTSLEEIDYLHEAASAERFAADFADDDSIRTPAVVWARSTRRVLTLEDVTAIKINDTDALRAAGIDPGRVADAFARAMFDQVFAHGFVHADPHPGNVFVEPVVLSARSASPSSLNDREFRLTFIDFGMMAEVPASLRGGLRSLVIAIATRDGRAMIEAARTIGVLMPTTDTADLERALTALFDRFGGMGFGQLKDVDPREFQDFGDQFGHVMRSLPFQLPERLLLLIRAVSLTSGMCSALDPDFNVWDAVEPYATQLLGEESAGLVQDMAKQAAASAGILWRMPQRLDSLLTRVDAGEVSFDTSRLEHRLDRLEHVARRIASGVLFAALLVGGAILLAPAPPLGIVLMGVSVLPLLHAVFARPPR</sequence>
<accession>A0AAW8ETM5</accession>
<name>A0AAW8ETM5_9MICO</name>
<keyword evidence="6" id="KW-1185">Reference proteome</keyword>
<keyword evidence="3" id="KW-0472">Membrane</keyword>
<evidence type="ECO:0000313" key="6">
    <source>
        <dbReference type="Proteomes" id="UP001244427"/>
    </source>
</evidence>
<keyword evidence="5" id="KW-0418">Kinase</keyword>
<dbReference type="GO" id="GO:0016301">
    <property type="term" value="F:kinase activity"/>
    <property type="evidence" value="ECO:0007669"/>
    <property type="project" value="UniProtKB-KW"/>
</dbReference>
<protein>
    <submittedName>
        <fullName evidence="5">Unusual protein kinase regulating ubiquinone biosynthesis (AarF/ABC1/UbiB family)</fullName>
    </submittedName>
</protein>
<proteinExistence type="inferred from homology"/>
<dbReference type="InterPro" id="IPR011009">
    <property type="entry name" value="Kinase-like_dom_sf"/>
</dbReference>
<gene>
    <name evidence="5" type="ORF">QFZ53_000779</name>
</gene>
<evidence type="ECO:0000256" key="3">
    <source>
        <dbReference type="SAM" id="Phobius"/>
    </source>
</evidence>
<keyword evidence="3" id="KW-1133">Transmembrane helix</keyword>
<keyword evidence="5" id="KW-0808">Transferase</keyword>
<evidence type="ECO:0000259" key="4">
    <source>
        <dbReference type="Pfam" id="PF03109"/>
    </source>
</evidence>
<dbReference type="EMBL" id="JAUSXV010000001">
    <property type="protein sequence ID" value="MDQ0646583.1"/>
    <property type="molecule type" value="Genomic_DNA"/>
</dbReference>
<evidence type="ECO:0000256" key="1">
    <source>
        <dbReference type="ARBA" id="ARBA00009670"/>
    </source>
</evidence>
<keyword evidence="5" id="KW-0830">Ubiquinone</keyword>
<feature type="compositionally biased region" description="Polar residues" evidence="2">
    <location>
        <begin position="57"/>
        <end position="88"/>
    </location>
</feature>
<dbReference type="CDD" id="cd05121">
    <property type="entry name" value="ABC1_ADCK3-like"/>
    <property type="match status" value="1"/>
</dbReference>
<keyword evidence="3" id="KW-0812">Transmembrane</keyword>
<organism evidence="5 6">
    <name type="scientific">Microbacterium natoriense</name>
    <dbReference type="NCBI Taxonomy" id="284570"/>
    <lineage>
        <taxon>Bacteria</taxon>
        <taxon>Bacillati</taxon>
        <taxon>Actinomycetota</taxon>
        <taxon>Actinomycetes</taxon>
        <taxon>Micrococcales</taxon>
        <taxon>Microbacteriaceae</taxon>
        <taxon>Microbacterium</taxon>
    </lineage>
</organism>
<comment type="caution">
    <text evidence="5">The sequence shown here is derived from an EMBL/GenBank/DDBJ whole genome shotgun (WGS) entry which is preliminary data.</text>
</comment>
<feature type="region of interest" description="Disordered" evidence="2">
    <location>
        <begin position="1"/>
        <end position="93"/>
    </location>
</feature>
<dbReference type="AlphaFoldDB" id="A0AAW8ETM5"/>
<dbReference type="InterPro" id="IPR004147">
    <property type="entry name" value="ABC1_dom"/>
</dbReference>
<dbReference type="InterPro" id="IPR050154">
    <property type="entry name" value="UbiB_kinase"/>
</dbReference>
<dbReference type="Proteomes" id="UP001244427">
    <property type="component" value="Unassembled WGS sequence"/>
</dbReference>
<dbReference type="Pfam" id="PF03109">
    <property type="entry name" value="ABC1"/>
    <property type="match status" value="1"/>
</dbReference>